<dbReference type="InterPro" id="IPR007740">
    <property type="entry name" value="Ribosomal_mL49"/>
</dbReference>
<accession>A0ABR3GF39</accession>
<dbReference type="Gene3D" id="3.30.780.10">
    <property type="entry name" value="SUI1-like domain"/>
    <property type="match status" value="1"/>
</dbReference>
<dbReference type="GO" id="GO:0005840">
    <property type="term" value="C:ribosome"/>
    <property type="evidence" value="ECO:0007669"/>
    <property type="project" value="UniProtKB-KW"/>
</dbReference>
<dbReference type="PANTHER" id="PTHR13477">
    <property type="entry name" value="MITOCHONDRIAL 39S RIBOSOMAL PROTEIN L49"/>
    <property type="match status" value="1"/>
</dbReference>
<reference evidence="7 8" key="1">
    <citation type="submission" date="2024-02" db="EMBL/GenBank/DDBJ databases">
        <title>Discinaceae phylogenomics.</title>
        <authorList>
            <person name="Dirks A.C."/>
            <person name="James T.Y."/>
        </authorList>
    </citation>
    <scope>NUCLEOTIDE SEQUENCE [LARGE SCALE GENOMIC DNA]</scope>
    <source>
        <strain evidence="7 8">ACD0624</strain>
    </source>
</reference>
<protein>
    <recommendedName>
        <fullName evidence="6">Large ribosomal subunit protein mL49</fullName>
    </recommendedName>
</protein>
<comment type="subcellular location">
    <subcellularLocation>
        <location evidence="1">Mitochondrion</location>
    </subcellularLocation>
</comment>
<name>A0ABR3GF39_9PEZI</name>
<gene>
    <name evidence="7" type="primary">img2</name>
    <name evidence="7" type="ORF">Q9L58_006483</name>
</gene>
<evidence type="ECO:0000256" key="4">
    <source>
        <dbReference type="ARBA" id="ARBA00023128"/>
    </source>
</evidence>
<keyword evidence="5" id="KW-0687">Ribonucleoprotein</keyword>
<evidence type="ECO:0000256" key="5">
    <source>
        <dbReference type="ARBA" id="ARBA00023274"/>
    </source>
</evidence>
<dbReference type="Proteomes" id="UP001447188">
    <property type="component" value="Unassembled WGS sequence"/>
</dbReference>
<dbReference type="PANTHER" id="PTHR13477:SF0">
    <property type="entry name" value="LARGE RIBOSOMAL SUBUNIT PROTEIN ML49"/>
    <property type="match status" value="1"/>
</dbReference>
<evidence type="ECO:0000313" key="8">
    <source>
        <dbReference type="Proteomes" id="UP001447188"/>
    </source>
</evidence>
<evidence type="ECO:0000256" key="6">
    <source>
        <dbReference type="ARBA" id="ARBA00035191"/>
    </source>
</evidence>
<dbReference type="EMBL" id="JBBBZM010000090">
    <property type="protein sequence ID" value="KAL0634596.1"/>
    <property type="molecule type" value="Genomic_DNA"/>
</dbReference>
<keyword evidence="3 7" id="KW-0689">Ribosomal protein</keyword>
<proteinExistence type="inferred from homology"/>
<dbReference type="Pfam" id="PF05046">
    <property type="entry name" value="Img2"/>
    <property type="match status" value="1"/>
</dbReference>
<comment type="similarity">
    <text evidence="2">Belongs to the mitochondrion-specific ribosomal protein mL49 family.</text>
</comment>
<evidence type="ECO:0000313" key="7">
    <source>
        <dbReference type="EMBL" id="KAL0634596.1"/>
    </source>
</evidence>
<keyword evidence="8" id="KW-1185">Reference proteome</keyword>
<evidence type="ECO:0000256" key="2">
    <source>
        <dbReference type="ARBA" id="ARBA00005677"/>
    </source>
</evidence>
<comment type="caution">
    <text evidence="7">The sequence shown here is derived from an EMBL/GenBank/DDBJ whole genome shotgun (WGS) entry which is preliminary data.</text>
</comment>
<organism evidence="7 8">
    <name type="scientific">Discina gigas</name>
    <dbReference type="NCBI Taxonomy" id="1032678"/>
    <lineage>
        <taxon>Eukaryota</taxon>
        <taxon>Fungi</taxon>
        <taxon>Dikarya</taxon>
        <taxon>Ascomycota</taxon>
        <taxon>Pezizomycotina</taxon>
        <taxon>Pezizomycetes</taxon>
        <taxon>Pezizales</taxon>
        <taxon>Discinaceae</taxon>
        <taxon>Discina</taxon>
    </lineage>
</organism>
<evidence type="ECO:0000256" key="3">
    <source>
        <dbReference type="ARBA" id="ARBA00022980"/>
    </source>
</evidence>
<evidence type="ECO:0000256" key="1">
    <source>
        <dbReference type="ARBA" id="ARBA00004173"/>
    </source>
</evidence>
<keyword evidence="4" id="KW-0496">Mitochondrion</keyword>
<sequence length="132" mass="14982">MLTSYASPLVLRALLSPIRQTLPAGRFSTTALRTEEEPLKPTPTQNQTQLPYFVHRTSTNNLPVYPEAKRGGTLKQTLIRKVEGDANALRKDLIKHLNLEPEWVTVNGLTNHVIIKGWKKDNVEKLLKELNF</sequence>